<gene>
    <name evidence="2" type="ORF">B0A72_03595</name>
    <name evidence="3" type="ORF">SAMN05444387_3425</name>
</gene>
<dbReference type="RefSeq" id="WP_073396635.1">
    <property type="nucleotide sequence ID" value="NZ_FRBX01000004.1"/>
</dbReference>
<dbReference type="InterPro" id="IPR046357">
    <property type="entry name" value="PPIase_dom_sf"/>
</dbReference>
<dbReference type="EMBL" id="FRBX01000004">
    <property type="protein sequence ID" value="SHM85645.1"/>
    <property type="molecule type" value="Genomic_DNA"/>
</dbReference>
<organism evidence="2 5">
    <name type="scientific">Flavobacterium pectinovorum</name>
    <dbReference type="NCBI Taxonomy" id="29533"/>
    <lineage>
        <taxon>Bacteria</taxon>
        <taxon>Pseudomonadati</taxon>
        <taxon>Bacteroidota</taxon>
        <taxon>Flavobacteriia</taxon>
        <taxon>Flavobacteriales</taxon>
        <taxon>Flavobacteriaceae</taxon>
        <taxon>Flavobacterium</taxon>
    </lineage>
</organism>
<protein>
    <submittedName>
        <fullName evidence="2">FKBP-type peptidylprolyl isomerase</fullName>
    </submittedName>
</protein>
<comment type="caution">
    <text evidence="2">The sequence shown here is derived from an EMBL/GenBank/DDBJ whole genome shotgun (WGS) entry which is preliminary data.</text>
</comment>
<dbReference type="Gene3D" id="4.10.1080.10">
    <property type="entry name" value="TSP type-3 repeat"/>
    <property type="match status" value="1"/>
</dbReference>
<dbReference type="Proteomes" id="UP000184216">
    <property type="component" value="Unassembled WGS sequence"/>
</dbReference>
<name>A0AB36P6H2_9FLAO</name>
<dbReference type="EMBL" id="MUHB01000003">
    <property type="protein sequence ID" value="OXB07952.1"/>
    <property type="molecule type" value="Genomic_DNA"/>
</dbReference>
<evidence type="ECO:0000256" key="1">
    <source>
        <dbReference type="SAM" id="MobiDB-lite"/>
    </source>
</evidence>
<dbReference type="GO" id="GO:0005509">
    <property type="term" value="F:calcium ion binding"/>
    <property type="evidence" value="ECO:0007669"/>
    <property type="project" value="InterPro"/>
</dbReference>
<proteinExistence type="predicted"/>
<reference evidence="3 4" key="2">
    <citation type="submission" date="2016-11" db="EMBL/GenBank/DDBJ databases">
        <authorList>
            <person name="Varghese N."/>
            <person name="Submissions S."/>
        </authorList>
    </citation>
    <scope>NUCLEOTIDE SEQUENCE [LARGE SCALE GENOMIC DNA]</scope>
    <source>
        <strain evidence="3 4">DSM 6368</strain>
    </source>
</reference>
<keyword evidence="2" id="KW-0413">Isomerase</keyword>
<reference evidence="2 5" key="1">
    <citation type="submission" date="2016-11" db="EMBL/GenBank/DDBJ databases">
        <title>Whole genomes of Flavobacteriaceae.</title>
        <authorList>
            <person name="Stine C."/>
            <person name="Li C."/>
            <person name="Tadesse D."/>
        </authorList>
    </citation>
    <scope>NUCLEOTIDE SEQUENCE [LARGE SCALE GENOMIC DNA]</scope>
    <source>
        <strain evidence="2 5">ATCC 19366</strain>
    </source>
</reference>
<evidence type="ECO:0000313" key="4">
    <source>
        <dbReference type="Proteomes" id="UP000184216"/>
    </source>
</evidence>
<dbReference type="InterPro" id="IPR028974">
    <property type="entry name" value="TSP_type-3_rpt"/>
</dbReference>
<evidence type="ECO:0000313" key="2">
    <source>
        <dbReference type="EMBL" id="OXB07952.1"/>
    </source>
</evidence>
<feature type="region of interest" description="Disordered" evidence="1">
    <location>
        <begin position="329"/>
        <end position="373"/>
    </location>
</feature>
<evidence type="ECO:0000313" key="3">
    <source>
        <dbReference type="EMBL" id="SHM85645.1"/>
    </source>
</evidence>
<dbReference type="AlphaFoldDB" id="A0AB36P6H2"/>
<dbReference type="Proteomes" id="UP000198431">
    <property type="component" value="Unassembled WGS sequence"/>
</dbReference>
<sequence length="390" mass="43623">MNKFKYYFVLLLAGIAIVSCNKGDDDTPVEPLRDYQEQFNTDNANIEEYLTTNYITVTESAGTPEDQDVVIDSITDPTTQPSIMSYLNSETFPKLLAKNVDLDGITYKMYYLILREGTGTSPMNTDGVLAAYKGEYLSRVAKTDKAPTYLKTTFFEEVKFPQTSVDLYTAIVGWGETFPELKTGTSTTQADGTIKYENFGSAVLFIPSGLGYYAGNNSIPSYSPLIFSVKFYDYKRLDHDFDGVFDYQEDINGDRYVRDFRNTTLYPNAPVNPDDTDKDGIPDFLDADDDGDGFTTFYEISKPTGQIGNVGGINYGISAYYPWSPIVDNPATPNTDETEPRGIPRRPTGELTNPAAAESASNPKKYIEADYTDEPRLRIHLDNTYPIKKQ</sequence>
<dbReference type="Gene3D" id="3.10.50.40">
    <property type="match status" value="1"/>
</dbReference>
<accession>A0AB36P6H2</accession>
<dbReference type="PROSITE" id="PS51257">
    <property type="entry name" value="PROKAR_LIPOPROTEIN"/>
    <property type="match status" value="1"/>
</dbReference>
<dbReference type="GO" id="GO:0003755">
    <property type="term" value="F:peptidyl-prolyl cis-trans isomerase activity"/>
    <property type="evidence" value="ECO:0007669"/>
    <property type="project" value="InterPro"/>
</dbReference>
<keyword evidence="4" id="KW-1185">Reference proteome</keyword>
<evidence type="ECO:0000313" key="5">
    <source>
        <dbReference type="Proteomes" id="UP000198431"/>
    </source>
</evidence>